<dbReference type="AlphaFoldDB" id="A0A970B584"/>
<dbReference type="Proteomes" id="UP000653472">
    <property type="component" value="Unassembled WGS sequence"/>
</dbReference>
<proteinExistence type="inferred from homology"/>
<keyword evidence="8" id="KW-1185">Reference proteome</keyword>
<evidence type="ECO:0000256" key="4">
    <source>
        <dbReference type="ARBA" id="ARBA00037131"/>
    </source>
</evidence>
<evidence type="ECO:0000256" key="5">
    <source>
        <dbReference type="PIRNR" id="PIRNR006276"/>
    </source>
</evidence>
<gene>
    <name evidence="7" type="ORF">G7Y82_03790</name>
</gene>
<evidence type="ECO:0000256" key="3">
    <source>
        <dbReference type="ARBA" id="ARBA00022490"/>
    </source>
</evidence>
<organism evidence="7 8">
    <name type="scientific">Solimonas marina</name>
    <dbReference type="NCBI Taxonomy" id="2714601"/>
    <lineage>
        <taxon>Bacteria</taxon>
        <taxon>Pseudomonadati</taxon>
        <taxon>Pseudomonadota</taxon>
        <taxon>Gammaproteobacteria</taxon>
        <taxon>Nevskiales</taxon>
        <taxon>Nevskiaceae</taxon>
        <taxon>Solimonas</taxon>
    </lineage>
</organism>
<dbReference type="InterPro" id="IPR006015">
    <property type="entry name" value="Universal_stress_UspA"/>
</dbReference>
<keyword evidence="3 5" id="KW-0963">Cytoplasm</keyword>
<protein>
    <recommendedName>
        <fullName evidence="5">Universal stress protein</fullName>
    </recommendedName>
</protein>
<feature type="domain" description="UspA" evidence="6">
    <location>
        <begin position="4"/>
        <end position="141"/>
    </location>
</feature>
<dbReference type="PIRSF" id="PIRSF006276">
    <property type="entry name" value="UspA"/>
    <property type="match status" value="1"/>
</dbReference>
<dbReference type="Pfam" id="PF00582">
    <property type="entry name" value="Usp"/>
    <property type="match status" value="1"/>
</dbReference>
<accession>A0A970B584</accession>
<dbReference type="SUPFAM" id="SSF52402">
    <property type="entry name" value="Adenine nucleotide alpha hydrolases-like"/>
    <property type="match status" value="1"/>
</dbReference>
<sequence length="143" mass="15885">MTTYHHILVALVLDQTGRKVLQRAQGLAENFGARLSVLHVVEYIPIESGELLMSAPIDLTQQLEQQSREQLRALCAEFSIAQDQIHTATGPVTPQIQQLAEELQIDLIVLGHQPRHGIAAWFPHTEESVLSRAHCDVLALRVG</sequence>
<name>A0A970B584_9GAMM</name>
<reference evidence="7" key="1">
    <citation type="submission" date="2020-03" db="EMBL/GenBank/DDBJ databases">
        <title>Solimonas marina sp. nov., isolated from deep seawater of the Pacific Ocean.</title>
        <authorList>
            <person name="Liu X."/>
            <person name="Lai Q."/>
            <person name="Sun F."/>
            <person name="Gai Y."/>
            <person name="Li G."/>
            <person name="Shao Z."/>
        </authorList>
    </citation>
    <scope>NUCLEOTIDE SEQUENCE</scope>
    <source>
        <strain evidence="7">C16B3</strain>
    </source>
</reference>
<evidence type="ECO:0000313" key="7">
    <source>
        <dbReference type="EMBL" id="NKF21428.1"/>
    </source>
</evidence>
<dbReference type="PANTHER" id="PTHR47892">
    <property type="entry name" value="UNIVERSAL STRESS PROTEIN E"/>
    <property type="match status" value="1"/>
</dbReference>
<evidence type="ECO:0000313" key="8">
    <source>
        <dbReference type="Proteomes" id="UP000653472"/>
    </source>
</evidence>
<dbReference type="RefSeq" id="WP_168146697.1">
    <property type="nucleotide sequence ID" value="NZ_JAAVXB010000002.1"/>
</dbReference>
<comment type="similarity">
    <text evidence="2 5">Belongs to the universal stress protein A family.</text>
</comment>
<dbReference type="EMBL" id="JAAVXB010000002">
    <property type="protein sequence ID" value="NKF21428.1"/>
    <property type="molecule type" value="Genomic_DNA"/>
</dbReference>
<dbReference type="GO" id="GO:0005737">
    <property type="term" value="C:cytoplasm"/>
    <property type="evidence" value="ECO:0007669"/>
    <property type="project" value="UniProtKB-SubCell"/>
</dbReference>
<dbReference type="Gene3D" id="3.40.50.620">
    <property type="entry name" value="HUPs"/>
    <property type="match status" value="1"/>
</dbReference>
<evidence type="ECO:0000256" key="1">
    <source>
        <dbReference type="ARBA" id="ARBA00004496"/>
    </source>
</evidence>
<evidence type="ECO:0000256" key="2">
    <source>
        <dbReference type="ARBA" id="ARBA00008791"/>
    </source>
</evidence>
<comment type="caution">
    <text evidence="7">The sequence shown here is derived from an EMBL/GenBank/DDBJ whole genome shotgun (WGS) entry which is preliminary data.</text>
</comment>
<comment type="subcellular location">
    <subcellularLocation>
        <location evidence="1 5">Cytoplasm</location>
    </subcellularLocation>
</comment>
<evidence type="ECO:0000259" key="6">
    <source>
        <dbReference type="Pfam" id="PF00582"/>
    </source>
</evidence>
<dbReference type="InterPro" id="IPR014729">
    <property type="entry name" value="Rossmann-like_a/b/a_fold"/>
</dbReference>
<comment type="function">
    <text evidence="4">Required for resistance to DNA-damaging agents.</text>
</comment>
<dbReference type="PANTHER" id="PTHR47892:SF1">
    <property type="entry name" value="UNIVERSAL STRESS PROTEIN E"/>
    <property type="match status" value="1"/>
</dbReference>
<dbReference type="InterPro" id="IPR006016">
    <property type="entry name" value="UspA"/>
</dbReference>